<evidence type="ECO:0000259" key="5">
    <source>
        <dbReference type="PROSITE" id="PS50931"/>
    </source>
</evidence>
<protein>
    <submittedName>
        <fullName evidence="6">LysR family transcriptional regulator</fullName>
    </submittedName>
</protein>
<gene>
    <name evidence="6" type="ORF">FFV09_21230</name>
</gene>
<dbReference type="OrthoDB" id="63123at2"/>
<keyword evidence="4" id="KW-0804">Transcription</keyword>
<reference evidence="6 7" key="1">
    <citation type="submission" date="2019-06" db="EMBL/GenBank/DDBJ databases">
        <title>Saccharibacillus brassicae sp. nov., an endophytic bacterium isolated from Chinese cabbage seeds (Brassica pekinensis).</title>
        <authorList>
            <person name="Jiang L."/>
            <person name="Lee J."/>
            <person name="Kim S.W."/>
        </authorList>
    </citation>
    <scope>NUCLEOTIDE SEQUENCE [LARGE SCALE GENOMIC DNA]</scope>
    <source>
        <strain evidence="7">KCTC 43072 / ATSA2</strain>
    </source>
</reference>
<dbReference type="InterPro" id="IPR000847">
    <property type="entry name" value="LysR_HTH_N"/>
</dbReference>
<feature type="domain" description="HTH lysR-type" evidence="5">
    <location>
        <begin position="1"/>
        <end position="58"/>
    </location>
</feature>
<evidence type="ECO:0000313" key="7">
    <source>
        <dbReference type="Proteomes" id="UP000316968"/>
    </source>
</evidence>
<proteinExistence type="inferred from homology"/>
<dbReference type="CDD" id="cd05466">
    <property type="entry name" value="PBP2_LTTR_substrate"/>
    <property type="match status" value="1"/>
</dbReference>
<dbReference type="PANTHER" id="PTHR30419:SF24">
    <property type="entry name" value="HTH-TYPE TRANSCRIPTIONAL REGULATOR CZCR"/>
    <property type="match status" value="1"/>
</dbReference>
<dbReference type="SUPFAM" id="SSF46785">
    <property type="entry name" value="Winged helix' DNA-binding domain"/>
    <property type="match status" value="1"/>
</dbReference>
<accession>A0A4Y6V3F8</accession>
<dbReference type="GO" id="GO:0005829">
    <property type="term" value="C:cytosol"/>
    <property type="evidence" value="ECO:0007669"/>
    <property type="project" value="TreeGrafter"/>
</dbReference>
<dbReference type="InterPro" id="IPR005119">
    <property type="entry name" value="LysR_subst-bd"/>
</dbReference>
<dbReference type="Pfam" id="PF03466">
    <property type="entry name" value="LysR_substrate"/>
    <property type="match status" value="1"/>
</dbReference>
<dbReference type="EMBL" id="CP041217">
    <property type="protein sequence ID" value="QDH23161.1"/>
    <property type="molecule type" value="Genomic_DNA"/>
</dbReference>
<dbReference type="GO" id="GO:0003700">
    <property type="term" value="F:DNA-binding transcription factor activity"/>
    <property type="evidence" value="ECO:0007669"/>
    <property type="project" value="InterPro"/>
</dbReference>
<dbReference type="AlphaFoldDB" id="A0A4Y6V3F8"/>
<dbReference type="RefSeq" id="WP_141449698.1">
    <property type="nucleotide sequence ID" value="NZ_CBCSAZ010000004.1"/>
</dbReference>
<comment type="similarity">
    <text evidence="1">Belongs to the LysR transcriptional regulatory family.</text>
</comment>
<dbReference type="PROSITE" id="PS50931">
    <property type="entry name" value="HTH_LYSR"/>
    <property type="match status" value="1"/>
</dbReference>
<evidence type="ECO:0000256" key="3">
    <source>
        <dbReference type="ARBA" id="ARBA00023125"/>
    </source>
</evidence>
<keyword evidence="3" id="KW-0238">DNA-binding</keyword>
<dbReference type="Gene3D" id="1.10.10.10">
    <property type="entry name" value="Winged helix-like DNA-binding domain superfamily/Winged helix DNA-binding domain"/>
    <property type="match status" value="1"/>
</dbReference>
<sequence>MSTHKYEAFLKTLETGSLTKAAASLGYTQSSISHMLNALEKEWRLTLLIRDRSGIRLTSDGQRLLPYIRQVVQAHRELIDETANLRGLRSGLIRLATFTSAAVNWLPGLIQTFQQQYPGVDFELLHGHYSDIENWLDTGQADCGFQRLPVRSDFESRFLMQDRLVAILPEHHPLADLERFPVEALGEEPFLLLEEGTVNEIRDIFELHGIHPKVRFTARDDYAIISMVESGLGISILPELVLNRTPYRVVQKELSVPAYRRLGICLKSGEHTSPALRKFLEHVETYPAFRGQALEKGS</sequence>
<dbReference type="InterPro" id="IPR050950">
    <property type="entry name" value="HTH-type_LysR_regulators"/>
</dbReference>
<dbReference type="Pfam" id="PF00126">
    <property type="entry name" value="HTH_1"/>
    <property type="match status" value="1"/>
</dbReference>
<dbReference type="Proteomes" id="UP000316968">
    <property type="component" value="Chromosome"/>
</dbReference>
<dbReference type="Gene3D" id="3.40.190.290">
    <property type="match status" value="1"/>
</dbReference>
<dbReference type="GO" id="GO:0003677">
    <property type="term" value="F:DNA binding"/>
    <property type="evidence" value="ECO:0007669"/>
    <property type="project" value="UniProtKB-KW"/>
</dbReference>
<organism evidence="6 7">
    <name type="scientific">Saccharibacillus brassicae</name>
    <dbReference type="NCBI Taxonomy" id="2583377"/>
    <lineage>
        <taxon>Bacteria</taxon>
        <taxon>Bacillati</taxon>
        <taxon>Bacillota</taxon>
        <taxon>Bacilli</taxon>
        <taxon>Bacillales</taxon>
        <taxon>Paenibacillaceae</taxon>
        <taxon>Saccharibacillus</taxon>
    </lineage>
</organism>
<name>A0A4Y6V3F8_SACBS</name>
<dbReference type="SUPFAM" id="SSF53850">
    <property type="entry name" value="Periplasmic binding protein-like II"/>
    <property type="match status" value="1"/>
</dbReference>
<keyword evidence="7" id="KW-1185">Reference proteome</keyword>
<dbReference type="InterPro" id="IPR036390">
    <property type="entry name" value="WH_DNA-bd_sf"/>
</dbReference>
<evidence type="ECO:0000256" key="4">
    <source>
        <dbReference type="ARBA" id="ARBA00023163"/>
    </source>
</evidence>
<evidence type="ECO:0000256" key="1">
    <source>
        <dbReference type="ARBA" id="ARBA00009437"/>
    </source>
</evidence>
<dbReference type="InterPro" id="IPR036388">
    <property type="entry name" value="WH-like_DNA-bd_sf"/>
</dbReference>
<dbReference type="KEGG" id="saca:FFV09_21230"/>
<evidence type="ECO:0000313" key="6">
    <source>
        <dbReference type="EMBL" id="QDH23161.1"/>
    </source>
</evidence>
<evidence type="ECO:0000256" key="2">
    <source>
        <dbReference type="ARBA" id="ARBA00023015"/>
    </source>
</evidence>
<dbReference type="PANTHER" id="PTHR30419">
    <property type="entry name" value="HTH-TYPE TRANSCRIPTIONAL REGULATOR YBHD"/>
    <property type="match status" value="1"/>
</dbReference>
<keyword evidence="2" id="KW-0805">Transcription regulation</keyword>